<dbReference type="Gramene" id="TraesCS2A02G063700.1">
    <property type="protein sequence ID" value="TraesCS2A02G063700.1.cds1"/>
    <property type="gene ID" value="TraesCS2A02G063700"/>
</dbReference>
<evidence type="ECO:0000256" key="1">
    <source>
        <dbReference type="SAM" id="MobiDB-lite"/>
    </source>
</evidence>
<dbReference type="Gramene" id="TraesRN2A0100085300.1">
    <property type="protein sequence ID" value="TraesRN2A0100085300.1"/>
    <property type="gene ID" value="TraesRN2A0100085300"/>
</dbReference>
<dbReference type="EnsemblPlants" id="TraesCS2A02G063700.1">
    <property type="protein sequence ID" value="TraesCS2A02G063700.1.cds1"/>
    <property type="gene ID" value="TraesCS2A02G063700"/>
</dbReference>
<feature type="region of interest" description="Disordered" evidence="1">
    <location>
        <begin position="146"/>
        <end position="170"/>
    </location>
</feature>
<evidence type="ECO:0000313" key="2">
    <source>
        <dbReference type="EnsemblPlants" id="TraesCS2A02G063700.1.cds1"/>
    </source>
</evidence>
<dbReference type="Gramene" id="TraesMAC2A03G00596200.1">
    <property type="protein sequence ID" value="TraesMAC2A03G00596200.1.CDS1"/>
    <property type="gene ID" value="TraesMAC2A03G00596200"/>
</dbReference>
<dbReference type="Gramene" id="TraesJAG2A03G00595590.1">
    <property type="protein sequence ID" value="TraesJAG2A03G00595590.1.CDS1"/>
    <property type="gene ID" value="TraesJAG2A03G00595590"/>
</dbReference>
<name>A0A3B6AR00_WHEAT</name>
<reference evidence="2" key="1">
    <citation type="submission" date="2018-08" db="EMBL/GenBank/DDBJ databases">
        <authorList>
            <person name="Rossello M."/>
        </authorList>
    </citation>
    <scope>NUCLEOTIDE SEQUENCE [LARGE SCALE GENOMIC DNA]</scope>
    <source>
        <strain evidence="2">cv. Chinese Spring</strain>
    </source>
</reference>
<dbReference type="Gramene" id="TraesARI2A03G00604580.1">
    <property type="protein sequence ID" value="TraesARI2A03G00604580.1.CDS1"/>
    <property type="gene ID" value="TraesARI2A03G00604580"/>
</dbReference>
<dbReference type="Gramene" id="TraesCLE_scaffold_030246_01G000100.1">
    <property type="protein sequence ID" value="TraesCLE_scaffold_030246_01G000100.1"/>
    <property type="gene ID" value="TraesCLE_scaffold_030246_01G000100"/>
</dbReference>
<dbReference type="Proteomes" id="UP000019116">
    <property type="component" value="Chromosome 2A"/>
</dbReference>
<dbReference type="Gramene" id="TraesCS2A03G0125800.1">
    <property type="protein sequence ID" value="TraesCS2A03G0125800.1.CDS1"/>
    <property type="gene ID" value="TraesCS2A03G0125800"/>
</dbReference>
<organism evidence="2">
    <name type="scientific">Triticum aestivum</name>
    <name type="common">Wheat</name>
    <dbReference type="NCBI Taxonomy" id="4565"/>
    <lineage>
        <taxon>Eukaryota</taxon>
        <taxon>Viridiplantae</taxon>
        <taxon>Streptophyta</taxon>
        <taxon>Embryophyta</taxon>
        <taxon>Tracheophyta</taxon>
        <taxon>Spermatophyta</taxon>
        <taxon>Magnoliopsida</taxon>
        <taxon>Liliopsida</taxon>
        <taxon>Poales</taxon>
        <taxon>Poaceae</taxon>
        <taxon>BOP clade</taxon>
        <taxon>Pooideae</taxon>
        <taxon>Triticodae</taxon>
        <taxon>Triticeae</taxon>
        <taxon>Triticinae</taxon>
        <taxon>Triticum</taxon>
    </lineage>
</organism>
<dbReference type="Gramene" id="TraesPARA_EIv1.0_0450430.1">
    <property type="protein sequence ID" value="TraesPARA_EIv1.0_0450430.1.CDS1"/>
    <property type="gene ID" value="TraesPARA_EIv1.0_0450430"/>
</dbReference>
<dbReference type="AlphaFoldDB" id="A0A3B6AR00"/>
<dbReference type="Gramene" id="TraesNOR2A03G00605560.1">
    <property type="protein sequence ID" value="TraesNOR2A03G00605560.1.CDS1"/>
    <property type="gene ID" value="TraesNOR2A03G00605560"/>
</dbReference>
<dbReference type="Gramene" id="TraesROB_scaffold_016525_01G000100.1">
    <property type="protein sequence ID" value="TraesROB_scaffold_016525_01G000100.1"/>
    <property type="gene ID" value="TraesROB_scaffold_016525_01G000100"/>
</dbReference>
<dbReference type="Gramene" id="TraesLDM2A03G00599580.1">
    <property type="protein sequence ID" value="TraesLDM2A03G00599580.1.CDS1"/>
    <property type="gene ID" value="TraesLDM2A03G00599580"/>
</dbReference>
<protein>
    <submittedName>
        <fullName evidence="2">Uncharacterized protein</fullName>
    </submittedName>
</protein>
<dbReference type="Gramene" id="TraesCAD_scaffold_021462_01G000100.1">
    <property type="protein sequence ID" value="TraesCAD_scaffold_021462_01G000100.1"/>
    <property type="gene ID" value="TraesCAD_scaffold_021462_01G000100"/>
</dbReference>
<evidence type="ECO:0000313" key="3">
    <source>
        <dbReference type="Proteomes" id="UP000019116"/>
    </source>
</evidence>
<accession>A0A3B6AR00</accession>
<dbReference type="Gramene" id="TraesWEE_scaffold_146883_01G000100.1">
    <property type="protein sequence ID" value="TraesWEE_scaffold_146883_01G000100.1"/>
    <property type="gene ID" value="TraesWEE_scaffold_146883_01G000100"/>
</dbReference>
<dbReference type="Gramene" id="TraesSTA2A03G00596270.1">
    <property type="protein sequence ID" value="TraesSTA2A03G00596270.1.CDS1"/>
    <property type="gene ID" value="TraesSTA2A03G00596270"/>
</dbReference>
<reference evidence="2" key="2">
    <citation type="submission" date="2018-10" db="UniProtKB">
        <authorList>
            <consortium name="EnsemblPlants"/>
        </authorList>
    </citation>
    <scope>IDENTIFICATION</scope>
</reference>
<keyword evidence="3" id="KW-1185">Reference proteome</keyword>
<dbReference type="Gramene" id="TraesJUL2A03G00600850.1">
    <property type="protein sequence ID" value="TraesJUL2A03G00600850.1.CDS1"/>
    <property type="gene ID" value="TraesJUL2A03G00600850"/>
</dbReference>
<dbReference type="OMA" id="EDWCGHA"/>
<proteinExistence type="predicted"/>
<dbReference type="Gramene" id="TraesSYM2A03G00603750.1">
    <property type="protein sequence ID" value="TraesSYM2A03G00603750.1.CDS1"/>
    <property type="gene ID" value="TraesSYM2A03G00603750"/>
</dbReference>
<dbReference type="Gramene" id="TraesLAC2A03G00601640.1">
    <property type="protein sequence ID" value="TraesLAC2A03G00601640.1.CDS1"/>
    <property type="gene ID" value="TraesLAC2A03G00601640"/>
</dbReference>
<sequence>MADGGVGLGVELVPDVLVEGTAVGDVEHLRAVADAEERDVSLHAAAHEEELDGVLLVVHGGVAWVKAPHGLELLWREHVASIIVVAAGVIEGGIDVLALAEEHAVDGLVGIEHGVHYSVFSMAWRTHHRRRRVGVHEVFVEMPNTERGEEEEEDWCGHAGPTCNNDQNRV</sequence>